<dbReference type="OrthoDB" id="6273691at2759"/>
<accession>A0A183AML3</accession>
<feature type="region of interest" description="Disordered" evidence="1">
    <location>
        <begin position="28"/>
        <end position="63"/>
    </location>
</feature>
<dbReference type="PANTHER" id="PTHR45734:SF10">
    <property type="entry name" value="BLISTERY, ISOFORM A"/>
    <property type="match status" value="1"/>
</dbReference>
<dbReference type="SUPFAM" id="SSF52799">
    <property type="entry name" value="(Phosphotyrosine protein) phosphatases II"/>
    <property type="match status" value="1"/>
</dbReference>
<dbReference type="Gene3D" id="3.90.190.10">
    <property type="entry name" value="Protein tyrosine phosphatase superfamily"/>
    <property type="match status" value="1"/>
</dbReference>
<evidence type="ECO:0000313" key="3">
    <source>
        <dbReference type="Proteomes" id="UP000272942"/>
    </source>
</evidence>
<feature type="compositionally biased region" description="Polar residues" evidence="1">
    <location>
        <begin position="50"/>
        <end position="63"/>
    </location>
</feature>
<organism evidence="4">
    <name type="scientific">Echinostoma caproni</name>
    <dbReference type="NCBI Taxonomy" id="27848"/>
    <lineage>
        <taxon>Eukaryota</taxon>
        <taxon>Metazoa</taxon>
        <taxon>Spiralia</taxon>
        <taxon>Lophotrochozoa</taxon>
        <taxon>Platyhelminthes</taxon>
        <taxon>Trematoda</taxon>
        <taxon>Digenea</taxon>
        <taxon>Plagiorchiida</taxon>
        <taxon>Echinostomata</taxon>
        <taxon>Echinostomatoidea</taxon>
        <taxon>Echinostomatidae</taxon>
        <taxon>Echinostoma</taxon>
    </lineage>
</organism>
<dbReference type="EMBL" id="UZAN01045650">
    <property type="protein sequence ID" value="VDP82978.1"/>
    <property type="molecule type" value="Genomic_DNA"/>
</dbReference>
<dbReference type="AlphaFoldDB" id="A0A183AML3"/>
<gene>
    <name evidence="2" type="ORF">ECPE_LOCUS8198</name>
</gene>
<keyword evidence="3" id="KW-1185">Reference proteome</keyword>
<dbReference type="PANTHER" id="PTHR45734">
    <property type="entry name" value="TENSIN"/>
    <property type="match status" value="1"/>
</dbReference>
<reference evidence="2 3" key="2">
    <citation type="submission" date="2018-11" db="EMBL/GenBank/DDBJ databases">
        <authorList>
            <consortium name="Pathogen Informatics"/>
        </authorList>
    </citation>
    <scope>NUCLEOTIDE SEQUENCE [LARGE SCALE GENOMIC DNA]</scope>
    <source>
        <strain evidence="2 3">Egypt</strain>
    </source>
</reference>
<dbReference type="WBParaSite" id="ECPE_0000822001-mRNA-1">
    <property type="protein sequence ID" value="ECPE_0000822001-mRNA-1"/>
    <property type="gene ID" value="ECPE_0000822001"/>
</dbReference>
<evidence type="ECO:0000256" key="1">
    <source>
        <dbReference type="SAM" id="MobiDB-lite"/>
    </source>
</evidence>
<dbReference type="GO" id="GO:0005925">
    <property type="term" value="C:focal adhesion"/>
    <property type="evidence" value="ECO:0007669"/>
    <property type="project" value="TreeGrafter"/>
</dbReference>
<proteinExistence type="predicted"/>
<dbReference type="InterPro" id="IPR029021">
    <property type="entry name" value="Prot-tyrosine_phosphatase-like"/>
</dbReference>
<dbReference type="Proteomes" id="UP000272942">
    <property type="component" value="Unassembled WGS sequence"/>
</dbReference>
<evidence type="ECO:0000313" key="4">
    <source>
        <dbReference type="WBParaSite" id="ECPE_0000822001-mRNA-1"/>
    </source>
</evidence>
<dbReference type="InterPro" id="IPR051484">
    <property type="entry name" value="Tensin_PTEN_phosphatase"/>
</dbReference>
<evidence type="ECO:0000313" key="2">
    <source>
        <dbReference type="EMBL" id="VDP82978.1"/>
    </source>
</evidence>
<protein>
    <submittedName>
        <fullName evidence="4">TYR_PHOSPHATASE_2 domain-containing protein</fullName>
    </submittedName>
</protein>
<name>A0A183AML3_9TREM</name>
<sequence>LARYGLFDEQTLPSAWIAPYPLPSTISSGLQGRQFQPPGESDVPGPAPSISLSGTRTSGQPGTSHPMVIHHHGVPHRPGEIGPGTEANCTMGGTVGREETIDGADHITSPLAYSLSAELASVGKHRFRLTYVTDRLLVVSYPPDAQEVDHNEGARWLCQAFERRYGNNYRIFNLSGFTKELHLSSQVPVIDLFWPVPLAPGLEQLVTAIDQLDFWLHNHDNGYQFGMGQDGVPVDPATNRVAVLHCTGPRSLLATYLAVYICQSKARFGPLCGQRPGSPTARGLQWNEHRFKR</sequence>
<reference evidence="4" key="1">
    <citation type="submission" date="2016-06" db="UniProtKB">
        <authorList>
            <consortium name="WormBaseParasite"/>
        </authorList>
    </citation>
    <scope>IDENTIFICATION</scope>
</reference>